<keyword evidence="1" id="KW-0472">Membrane</keyword>
<evidence type="ECO:0000313" key="2">
    <source>
        <dbReference type="EMBL" id="BAC61168.1"/>
    </source>
</evidence>
<dbReference type="GeneID" id="1190480"/>
<evidence type="ECO:0000256" key="1">
    <source>
        <dbReference type="SAM" id="Phobius"/>
    </source>
</evidence>
<keyword evidence="1" id="KW-1133">Transmembrane helix</keyword>
<proteinExistence type="predicted"/>
<feature type="transmembrane region" description="Helical" evidence="1">
    <location>
        <begin position="6"/>
        <end position="29"/>
    </location>
</feature>
<dbReference type="HOGENOM" id="CLU_358206_0_0_6"/>
<reference evidence="2 3" key="1">
    <citation type="journal article" date="2003" name="Lancet">
        <title>Genome sequence of Vibrio parahaemolyticus: a pathogenic mechanism distinct from that of V. cholerae.</title>
        <authorList>
            <person name="Makino K."/>
            <person name="Oshima K."/>
            <person name="Kurokawa K."/>
            <person name="Yokoyama K."/>
            <person name="Uda T."/>
            <person name="Tagomori K."/>
            <person name="Iijima Y."/>
            <person name="Najima M."/>
            <person name="Nakano M."/>
            <person name="Yamashita A."/>
            <person name="Kubota Y."/>
            <person name="Kimura S."/>
            <person name="Yasunaga T."/>
            <person name="Honda T."/>
            <person name="Shinagawa H."/>
            <person name="Hattori M."/>
            <person name="Iida T."/>
        </authorList>
    </citation>
    <scope>NUCLEOTIDE SEQUENCE [LARGE SCALE GENOMIC DNA]</scope>
    <source>
        <strain evidence="3">RIMD 2210633</strain>
    </source>
</reference>
<dbReference type="PATRIC" id="fig|223926.6.peg.2795"/>
<dbReference type="KEGG" id="vpa:VP2905"/>
<dbReference type="EMBL" id="BA000031">
    <property type="protein sequence ID" value="BAC61168.1"/>
    <property type="molecule type" value="Genomic_DNA"/>
</dbReference>
<dbReference type="AlphaFoldDB" id="Q87KS1"/>
<accession>Q87KS1</accession>
<sequence>MDRLSITTHLIAVLTAFSAFTMPIALEVINRVKSRYRSAYYMDALEDIMGFKIRSLFGQLILMLIFLLLFSLIVSALSDEQFPTKYVLAVELLLFIYTSVLLVKEFHFIKTIFLATRSDDMVTDYLIGKIETDANKEGHYENEVDLLVQIGCYNIEHTETLLGEKSIDRRLFEFIENAYKDDSNHVNPNIIEDLLTGLASMLTAARNTESREKYVYLQREYGTHLILFYDHKKDGDDIFSRMMVKLYEESIKELHSDQFWLLKADFLISVHTWDFTSPHTLRVIDRHIRSLIDFLAREKPKLIVDVLDRYRNLHNYDSYLEENLYRLNNLGNQYSTFAFDEISNFTKKNKELLTESPQDYAQEITLLLDKVVQGKLETLKPSPSKYRELAQEVSEIEKDIMHEVIKEIGNRYSERSAHEAIRTLALHKEWHCILDCYNSSSPASSRIIRVGHKLLTANLNTYIDELGRSEYLGMLEREGLDHAYLKAIPLLVMLSIYNWRQRNFNANVDEAVESLVQSLKLKERTISKAKAVESDMHKILYFADSPNYSKSFCSYFGIEHEQAIFKVASIKILTEIKEFAKKEQEDLRRTQPLSDSIKTRMASEIKEAVATSLEYAPLLHKYTITNTKKTKYHHYVAEKSREAFLENTGVHHSFNGLDSIRSIHDTLAFKLIDTQGKVIPDLDVTKIKPNEILFITQKDWKDATASLDMLKIGRVNHHIINTEEPLHKFYIYDTNEIKSYVRVYNPETDQPATTMEETYQSSLELEFFEDEDKVTINLDYHIYLDDDC</sequence>
<gene>
    <name evidence="2" type="ordered locus">VP2905</name>
</gene>
<evidence type="ECO:0000313" key="3">
    <source>
        <dbReference type="Proteomes" id="UP000002493"/>
    </source>
</evidence>
<feature type="transmembrane region" description="Helical" evidence="1">
    <location>
        <begin position="56"/>
        <end position="74"/>
    </location>
</feature>
<organism evidence="2 3">
    <name type="scientific">Vibrio parahaemolyticus serotype O3:K6 (strain RIMD 2210633)</name>
    <dbReference type="NCBI Taxonomy" id="223926"/>
    <lineage>
        <taxon>Bacteria</taxon>
        <taxon>Pseudomonadati</taxon>
        <taxon>Pseudomonadota</taxon>
        <taxon>Gammaproteobacteria</taxon>
        <taxon>Vibrionales</taxon>
        <taxon>Vibrionaceae</taxon>
        <taxon>Vibrio</taxon>
    </lineage>
</organism>
<keyword evidence="1" id="KW-0812">Transmembrane</keyword>
<name>Q87KS1_VIBPA</name>
<protein>
    <submittedName>
        <fullName evidence="2">Uncharacterized protein</fullName>
    </submittedName>
</protein>
<dbReference type="RefSeq" id="WP_005481755.1">
    <property type="nucleotide sequence ID" value="NC_004603.1"/>
</dbReference>
<dbReference type="Proteomes" id="UP000002493">
    <property type="component" value="Chromosome 1"/>
</dbReference>